<evidence type="ECO:0000256" key="3">
    <source>
        <dbReference type="ARBA" id="ARBA00023080"/>
    </source>
</evidence>
<dbReference type="GO" id="GO:0046081">
    <property type="term" value="P:dUTP catabolic process"/>
    <property type="evidence" value="ECO:0007669"/>
    <property type="project" value="InterPro"/>
</dbReference>
<keyword evidence="2 5" id="KW-0378">Hydrolase</keyword>
<dbReference type="InterPro" id="IPR033704">
    <property type="entry name" value="dUTPase_trimeric"/>
</dbReference>
<reference evidence="9" key="1">
    <citation type="submission" date="2016-10" db="EMBL/GenBank/DDBJ databases">
        <authorList>
            <person name="Varghese N."/>
            <person name="Submissions S."/>
        </authorList>
    </citation>
    <scope>NUCLEOTIDE SEQUENCE [LARGE SCALE GENOMIC DNA]</scope>
    <source>
        <strain evidence="9">CGMCC 1.11022</strain>
    </source>
</reference>
<keyword evidence="5" id="KW-0479">Metal-binding</keyword>
<comment type="cofactor">
    <cofactor evidence="5">
        <name>Mg(2+)</name>
        <dbReference type="ChEBI" id="CHEBI:18420"/>
    </cofactor>
</comment>
<comment type="function">
    <text evidence="5">This enzyme is involved in nucleotide metabolism: it produces dUMP, the immediate precursor of thymidine nucleotides and it decreases the intracellular concentration of dUTP so that uracil cannot be incorporated into DNA.</text>
</comment>
<keyword evidence="9" id="KW-1185">Reference proteome</keyword>
<organism evidence="8 9">
    <name type="scientific">Mesorhizobium muleiense</name>
    <dbReference type="NCBI Taxonomy" id="1004279"/>
    <lineage>
        <taxon>Bacteria</taxon>
        <taxon>Pseudomonadati</taxon>
        <taxon>Pseudomonadota</taxon>
        <taxon>Alphaproteobacteria</taxon>
        <taxon>Hyphomicrobiales</taxon>
        <taxon>Phyllobacteriaceae</taxon>
        <taxon>Mesorhizobium</taxon>
    </lineage>
</organism>
<keyword evidence="3 5" id="KW-0546">Nucleotide metabolism</keyword>
<feature type="binding site" evidence="5">
    <location>
        <position position="93"/>
    </location>
    <ligand>
        <name>substrate</name>
    </ligand>
</feature>
<evidence type="ECO:0000256" key="1">
    <source>
        <dbReference type="ARBA" id="ARBA00006581"/>
    </source>
</evidence>
<evidence type="ECO:0000313" key="9">
    <source>
        <dbReference type="Proteomes" id="UP000198894"/>
    </source>
</evidence>
<dbReference type="RefSeq" id="WP_091592871.1">
    <property type="nucleotide sequence ID" value="NZ_FNEE01000004.1"/>
</dbReference>
<keyword evidence="5" id="KW-0460">Magnesium</keyword>
<dbReference type="InterPro" id="IPR029054">
    <property type="entry name" value="dUTPase-like"/>
</dbReference>
<dbReference type="GO" id="GO:0000287">
    <property type="term" value="F:magnesium ion binding"/>
    <property type="evidence" value="ECO:0007669"/>
    <property type="project" value="UniProtKB-UniRule"/>
</dbReference>
<evidence type="ECO:0000256" key="6">
    <source>
        <dbReference type="SAM" id="MobiDB-lite"/>
    </source>
</evidence>
<feature type="binding site" evidence="5">
    <location>
        <begin position="80"/>
        <end position="82"/>
    </location>
    <ligand>
        <name>substrate</name>
    </ligand>
</feature>
<feature type="region of interest" description="Disordered" evidence="6">
    <location>
        <begin position="142"/>
        <end position="161"/>
    </location>
</feature>
<evidence type="ECO:0000256" key="5">
    <source>
        <dbReference type="HAMAP-Rule" id="MF_00116"/>
    </source>
</evidence>
<dbReference type="NCBIfam" id="TIGR00576">
    <property type="entry name" value="dut"/>
    <property type="match status" value="1"/>
</dbReference>
<dbReference type="HAMAP" id="MF_00116">
    <property type="entry name" value="dUTPase_bact"/>
    <property type="match status" value="1"/>
</dbReference>
<comment type="similarity">
    <text evidence="1 5">Belongs to the dUTPase family.</text>
</comment>
<dbReference type="NCBIfam" id="NF001862">
    <property type="entry name" value="PRK00601.1"/>
    <property type="match status" value="1"/>
</dbReference>
<dbReference type="EMBL" id="FNEE01000004">
    <property type="protein sequence ID" value="SDJ12176.1"/>
    <property type="molecule type" value="Genomic_DNA"/>
</dbReference>
<sequence length="161" mass="16708">MRAALYTSSVIGPAVGFIRLPHGEGLPLPAYESAGAAGMDLRAAVPDDRPLLILPGKRVLVPTGLILEIPEGVEGQVRPRSGLAFKHGLTCLNTPGTIDSDYRGEVKVLLINLGDEDFAVTRGMRIAQIVFAPVTQATVDERSLAGGTTRGSGGFGSTGTA</sequence>
<comment type="pathway">
    <text evidence="5">Pyrimidine metabolism; dUMP biosynthesis; dUMP from dCTP (dUTP route): step 2/2.</text>
</comment>
<evidence type="ECO:0000313" key="8">
    <source>
        <dbReference type="EMBL" id="SDJ12176.1"/>
    </source>
</evidence>
<dbReference type="AlphaFoldDB" id="A0A1G8R5C2"/>
<proteinExistence type="inferred from homology"/>
<evidence type="ECO:0000259" key="7">
    <source>
        <dbReference type="Pfam" id="PF00692"/>
    </source>
</evidence>
<dbReference type="InterPro" id="IPR008181">
    <property type="entry name" value="dUTPase"/>
</dbReference>
<dbReference type="GO" id="GO:0006226">
    <property type="term" value="P:dUMP biosynthetic process"/>
    <property type="evidence" value="ECO:0007669"/>
    <property type="project" value="UniProtKB-UniRule"/>
</dbReference>
<dbReference type="InterPro" id="IPR036157">
    <property type="entry name" value="dUTPase-like_sf"/>
</dbReference>
<feature type="compositionally biased region" description="Gly residues" evidence="6">
    <location>
        <begin position="148"/>
        <end position="161"/>
    </location>
</feature>
<feature type="domain" description="dUTPase-like" evidence="7">
    <location>
        <begin position="27"/>
        <end position="159"/>
    </location>
</feature>
<dbReference type="Proteomes" id="UP000198894">
    <property type="component" value="Unassembled WGS sequence"/>
</dbReference>
<dbReference type="EC" id="3.6.1.23" evidence="5"/>
<dbReference type="GO" id="GO:0004170">
    <property type="term" value="F:dUTP diphosphatase activity"/>
    <property type="evidence" value="ECO:0007669"/>
    <property type="project" value="UniProtKB-UniRule"/>
</dbReference>
<dbReference type="UniPathway" id="UPA00610">
    <property type="reaction ID" value="UER00666"/>
</dbReference>
<protein>
    <recommendedName>
        <fullName evidence="5">Deoxyuridine 5'-triphosphate nucleotidohydrolase</fullName>
        <shortName evidence="5">dUTPase</shortName>
        <ecNumber evidence="5">3.6.1.23</ecNumber>
    </recommendedName>
    <alternativeName>
        <fullName evidence="5">dUTP pyrophosphatase</fullName>
    </alternativeName>
</protein>
<dbReference type="Gene3D" id="2.70.40.10">
    <property type="match status" value="1"/>
</dbReference>
<evidence type="ECO:0000256" key="2">
    <source>
        <dbReference type="ARBA" id="ARBA00022801"/>
    </source>
</evidence>
<gene>
    <name evidence="5" type="primary">dut</name>
    <name evidence="8" type="ORF">SAMN05428953_104271</name>
</gene>
<feature type="binding site" evidence="5">
    <location>
        <begin position="97"/>
        <end position="99"/>
    </location>
    <ligand>
        <name>substrate</name>
    </ligand>
</feature>
<dbReference type="PANTHER" id="PTHR11241">
    <property type="entry name" value="DEOXYURIDINE 5'-TRIPHOSPHATE NUCLEOTIDOHYDROLASE"/>
    <property type="match status" value="1"/>
</dbReference>
<comment type="catalytic activity">
    <reaction evidence="4 5">
        <text>dUTP + H2O = dUMP + diphosphate + H(+)</text>
        <dbReference type="Rhea" id="RHEA:10248"/>
        <dbReference type="ChEBI" id="CHEBI:15377"/>
        <dbReference type="ChEBI" id="CHEBI:15378"/>
        <dbReference type="ChEBI" id="CHEBI:33019"/>
        <dbReference type="ChEBI" id="CHEBI:61555"/>
        <dbReference type="ChEBI" id="CHEBI:246422"/>
        <dbReference type="EC" id="3.6.1.23"/>
    </reaction>
</comment>
<dbReference type="SUPFAM" id="SSF51283">
    <property type="entry name" value="dUTPase-like"/>
    <property type="match status" value="1"/>
</dbReference>
<dbReference type="CDD" id="cd07557">
    <property type="entry name" value="trimeric_dUTPase"/>
    <property type="match status" value="1"/>
</dbReference>
<name>A0A1G8R5C2_9HYPH</name>
<comment type="caution">
    <text evidence="5">Lacks conserved residue(s) required for the propagation of feature annotation.</text>
</comment>
<dbReference type="Pfam" id="PF00692">
    <property type="entry name" value="dUTPase"/>
    <property type="match status" value="1"/>
</dbReference>
<dbReference type="PANTHER" id="PTHR11241:SF0">
    <property type="entry name" value="DEOXYURIDINE 5'-TRIPHOSPHATE NUCLEOTIDOHYDROLASE"/>
    <property type="match status" value="1"/>
</dbReference>
<accession>A0A1G8R5C2</accession>
<evidence type="ECO:0000256" key="4">
    <source>
        <dbReference type="ARBA" id="ARBA00047686"/>
    </source>
</evidence>